<dbReference type="Proteomes" id="UP001600888">
    <property type="component" value="Unassembled WGS sequence"/>
</dbReference>
<keyword evidence="4" id="KW-1185">Reference proteome</keyword>
<feature type="coiled-coil region" evidence="1">
    <location>
        <begin position="349"/>
        <end position="384"/>
    </location>
</feature>
<feature type="domain" description="T6SS Phospholipase effector Tle1-like catalytic" evidence="2">
    <location>
        <begin position="2"/>
        <end position="337"/>
    </location>
</feature>
<dbReference type="Pfam" id="PF09994">
    <property type="entry name" value="T6SS_Tle1-like_cat"/>
    <property type="match status" value="1"/>
</dbReference>
<evidence type="ECO:0000313" key="3">
    <source>
        <dbReference type="EMBL" id="KAL2289785.1"/>
    </source>
</evidence>
<dbReference type="InterPro" id="IPR018712">
    <property type="entry name" value="Tle1-like_cat"/>
</dbReference>
<name>A0ABR4F519_9PEZI</name>
<accession>A0ABR4F519</accession>
<comment type="caution">
    <text evidence="3">The sequence shown here is derived from an EMBL/GenBank/DDBJ whole genome shotgun (WGS) entry which is preliminary data.</text>
</comment>
<dbReference type="PANTHER" id="PTHR33840">
    <property type="match status" value="1"/>
</dbReference>
<evidence type="ECO:0000259" key="2">
    <source>
        <dbReference type="Pfam" id="PF09994"/>
    </source>
</evidence>
<dbReference type="EMBL" id="JBAWTH010000011">
    <property type="protein sequence ID" value="KAL2289785.1"/>
    <property type="molecule type" value="Genomic_DNA"/>
</dbReference>
<evidence type="ECO:0000313" key="4">
    <source>
        <dbReference type="Proteomes" id="UP001600888"/>
    </source>
</evidence>
<keyword evidence="1" id="KW-0175">Coiled coil</keyword>
<evidence type="ECO:0000256" key="1">
    <source>
        <dbReference type="SAM" id="Coils"/>
    </source>
</evidence>
<protein>
    <recommendedName>
        <fullName evidence="2">T6SS Phospholipase effector Tle1-like catalytic domain-containing protein</fullName>
    </recommendedName>
</protein>
<reference evidence="3 4" key="1">
    <citation type="submission" date="2024-03" db="EMBL/GenBank/DDBJ databases">
        <title>A high-quality draft genome sequence of Diaporthe vaccinii, a causative agent of upright dieback and viscid rot disease in cranberry plants.</title>
        <authorList>
            <person name="Sarrasin M."/>
            <person name="Lang B.F."/>
            <person name="Burger G."/>
        </authorList>
    </citation>
    <scope>NUCLEOTIDE SEQUENCE [LARGE SCALE GENOMIC DNA]</scope>
    <source>
        <strain evidence="3 4">IS7</strain>
    </source>
</reference>
<sequence>MNVIEAYHFVALNWVPGDKIYCFGFSRGAFTARAIAGLISDIGICEPRMLQHFCQLWGLYKANKEPRFYGSAAYWEFMDGKVEEPLPETPGYKNSNYKWKYTPKGDWASTHESREIELVGVYDTVRALGLPSLRGVQVGSWFGLGPEEYEFYNAGLNRNIKRAYHALALDKRREAFTLTLFHLWNDCPFTGIDNPHAAFVAAFKKWHKALTNRKIPVEEKRQIKRDYDAARKTIEKLEAKAIKEQDDTVEKCGMDWQRVRFDPKVPLKDREAAQETYNNARTKLVQMEEHHKPPPELTQVWFPGVHINVGGGSSDTLDYQGDMEELADIAFSWMLDQIRPHLNISWIAHEQRDRERRSLFEELNELTKREKERLQKESDERKNESYWKTGYRWARTSAQTVAHTAVENYNSYVRHIENHNPKNQRSFSFGWGTGTVIDSYTWTYVANGYLARTPHGYDQAKGHAERERTHESVHPVVSYRMYSSRKKYKDAVIAARNAKNQDEKKRLEEECRTLKKLIYNPIGMESGDQPVAIRRKNKSGEWLYEFHGNGDPLPEWNLRPHQFSDVLSYEGLGMTSIPEDDALWYACNAPSYERGALHEDFEAQDYLRKLDEINGYKSSWPLPDVANPDLDAWLTRGEVPPA</sequence>
<gene>
    <name evidence="3" type="ORF">FJTKL_01100</name>
</gene>
<proteinExistence type="predicted"/>
<feature type="coiled-coil region" evidence="1">
    <location>
        <begin position="220"/>
        <end position="290"/>
    </location>
</feature>
<organism evidence="3 4">
    <name type="scientific">Diaporthe vaccinii</name>
    <dbReference type="NCBI Taxonomy" id="105482"/>
    <lineage>
        <taxon>Eukaryota</taxon>
        <taxon>Fungi</taxon>
        <taxon>Dikarya</taxon>
        <taxon>Ascomycota</taxon>
        <taxon>Pezizomycotina</taxon>
        <taxon>Sordariomycetes</taxon>
        <taxon>Sordariomycetidae</taxon>
        <taxon>Diaporthales</taxon>
        <taxon>Diaporthaceae</taxon>
        <taxon>Diaporthe</taxon>
        <taxon>Diaporthe eres species complex</taxon>
    </lineage>
</organism>
<dbReference type="PANTHER" id="PTHR33840:SF16">
    <property type="entry name" value="DUF2235 DOMAIN-CONTAINING PROTEIN"/>
    <property type="match status" value="1"/>
</dbReference>